<sequence length="141" mass="15329">MKFSIILLAFVCTVNLHMVWGGEKEMQNCASKIASIMQKFLNKGLTGGNINDAKEEMCPALKDFFKCALKASSDSRPSDEDLKDLKKQLAANTQQIKNVDCGININQMADEVWNAAGIARPLSTVALALAVFVAMFVSKGV</sequence>
<evidence type="ECO:0000313" key="3">
    <source>
        <dbReference type="Proteomes" id="UP000762676"/>
    </source>
</evidence>
<dbReference type="EMBL" id="BMAT01012721">
    <property type="protein sequence ID" value="GFR98061.1"/>
    <property type="molecule type" value="Genomic_DNA"/>
</dbReference>
<organism evidence="2 3">
    <name type="scientific">Elysia marginata</name>
    <dbReference type="NCBI Taxonomy" id="1093978"/>
    <lineage>
        <taxon>Eukaryota</taxon>
        <taxon>Metazoa</taxon>
        <taxon>Spiralia</taxon>
        <taxon>Lophotrochozoa</taxon>
        <taxon>Mollusca</taxon>
        <taxon>Gastropoda</taxon>
        <taxon>Heterobranchia</taxon>
        <taxon>Euthyneura</taxon>
        <taxon>Panpulmonata</taxon>
        <taxon>Sacoglossa</taxon>
        <taxon>Placobranchoidea</taxon>
        <taxon>Plakobranchidae</taxon>
        <taxon>Elysia</taxon>
    </lineage>
</organism>
<feature type="chain" id="PRO_5043921150" evidence="1">
    <location>
        <begin position="22"/>
        <end position="141"/>
    </location>
</feature>
<feature type="signal peptide" evidence="1">
    <location>
        <begin position="1"/>
        <end position="21"/>
    </location>
</feature>
<comment type="caution">
    <text evidence="2">The sequence shown here is derived from an EMBL/GenBank/DDBJ whole genome shotgun (WGS) entry which is preliminary data.</text>
</comment>
<accession>A0AAV4HMQ8</accession>
<proteinExistence type="predicted"/>
<dbReference type="AlphaFoldDB" id="A0AAV4HMQ8"/>
<protein>
    <submittedName>
        <fullName evidence="2">Uncharacterized protein</fullName>
    </submittedName>
</protein>
<evidence type="ECO:0000313" key="2">
    <source>
        <dbReference type="EMBL" id="GFR98061.1"/>
    </source>
</evidence>
<keyword evidence="1" id="KW-0732">Signal</keyword>
<dbReference type="Proteomes" id="UP000762676">
    <property type="component" value="Unassembled WGS sequence"/>
</dbReference>
<evidence type="ECO:0000256" key="1">
    <source>
        <dbReference type="SAM" id="SignalP"/>
    </source>
</evidence>
<name>A0AAV4HMQ8_9GAST</name>
<gene>
    <name evidence="2" type="ORF">ElyMa_006340500</name>
</gene>
<keyword evidence="3" id="KW-1185">Reference proteome</keyword>
<reference evidence="2 3" key="1">
    <citation type="journal article" date="2021" name="Elife">
        <title>Chloroplast acquisition without the gene transfer in kleptoplastic sea slugs, Plakobranchus ocellatus.</title>
        <authorList>
            <person name="Maeda T."/>
            <person name="Takahashi S."/>
            <person name="Yoshida T."/>
            <person name="Shimamura S."/>
            <person name="Takaki Y."/>
            <person name="Nagai Y."/>
            <person name="Toyoda A."/>
            <person name="Suzuki Y."/>
            <person name="Arimoto A."/>
            <person name="Ishii H."/>
            <person name="Satoh N."/>
            <person name="Nishiyama T."/>
            <person name="Hasebe M."/>
            <person name="Maruyama T."/>
            <person name="Minagawa J."/>
            <person name="Obokata J."/>
            <person name="Shigenobu S."/>
        </authorList>
    </citation>
    <scope>NUCLEOTIDE SEQUENCE [LARGE SCALE GENOMIC DNA]</scope>
</reference>